<feature type="domain" description="ABC transporter" evidence="4">
    <location>
        <begin position="2"/>
        <end position="216"/>
    </location>
</feature>
<keyword evidence="3 5" id="KW-0067">ATP-binding</keyword>
<evidence type="ECO:0000313" key="6">
    <source>
        <dbReference type="Proteomes" id="UP000614200"/>
    </source>
</evidence>
<keyword evidence="1" id="KW-0813">Transport</keyword>
<dbReference type="PROSITE" id="PS00211">
    <property type="entry name" value="ABC_TRANSPORTER_1"/>
    <property type="match status" value="1"/>
</dbReference>
<dbReference type="PANTHER" id="PTHR42788:SF13">
    <property type="entry name" value="ALIPHATIC SULFONATES IMPORT ATP-BINDING PROTEIN SSUB"/>
    <property type="match status" value="1"/>
</dbReference>
<dbReference type="Gene3D" id="3.40.50.300">
    <property type="entry name" value="P-loop containing nucleotide triphosphate hydrolases"/>
    <property type="match status" value="1"/>
</dbReference>
<keyword evidence="2" id="KW-0547">Nucleotide-binding</keyword>
<dbReference type="Pfam" id="PF00005">
    <property type="entry name" value="ABC_tran"/>
    <property type="match status" value="1"/>
</dbReference>
<dbReference type="PROSITE" id="PS50893">
    <property type="entry name" value="ABC_TRANSPORTER_2"/>
    <property type="match status" value="1"/>
</dbReference>
<dbReference type="GO" id="GO:0005524">
    <property type="term" value="F:ATP binding"/>
    <property type="evidence" value="ECO:0007669"/>
    <property type="project" value="UniProtKB-KW"/>
</dbReference>
<name>A0ABR9ZXJ7_9FIRM</name>
<dbReference type="InterPro" id="IPR050166">
    <property type="entry name" value="ABC_transporter_ATP-bind"/>
</dbReference>
<protein>
    <submittedName>
        <fullName evidence="5">ATP-binding cassette domain-containing protein</fullName>
    </submittedName>
</protein>
<evidence type="ECO:0000256" key="3">
    <source>
        <dbReference type="ARBA" id="ARBA00022840"/>
    </source>
</evidence>
<dbReference type="EMBL" id="JADKNH010000009">
    <property type="protein sequence ID" value="MBF4694590.1"/>
    <property type="molecule type" value="Genomic_DNA"/>
</dbReference>
<evidence type="ECO:0000259" key="4">
    <source>
        <dbReference type="PROSITE" id="PS50893"/>
    </source>
</evidence>
<evidence type="ECO:0000256" key="2">
    <source>
        <dbReference type="ARBA" id="ARBA00022741"/>
    </source>
</evidence>
<reference evidence="5 6" key="1">
    <citation type="submission" date="2020-11" db="EMBL/GenBank/DDBJ databases">
        <title>Fusibacter basophilias sp. nov.</title>
        <authorList>
            <person name="Qiu D."/>
        </authorList>
    </citation>
    <scope>NUCLEOTIDE SEQUENCE [LARGE SCALE GENOMIC DNA]</scope>
    <source>
        <strain evidence="5 6">Q10-2</strain>
    </source>
</reference>
<dbReference type="InterPro" id="IPR027417">
    <property type="entry name" value="P-loop_NTPase"/>
</dbReference>
<dbReference type="PANTHER" id="PTHR42788">
    <property type="entry name" value="TAURINE IMPORT ATP-BINDING PROTEIN-RELATED"/>
    <property type="match status" value="1"/>
</dbReference>
<comment type="caution">
    <text evidence="5">The sequence shown here is derived from an EMBL/GenBank/DDBJ whole genome shotgun (WGS) entry which is preliminary data.</text>
</comment>
<dbReference type="InterPro" id="IPR003593">
    <property type="entry name" value="AAA+_ATPase"/>
</dbReference>
<gene>
    <name evidence="5" type="ORF">ISU02_15875</name>
</gene>
<dbReference type="SUPFAM" id="SSF52540">
    <property type="entry name" value="P-loop containing nucleoside triphosphate hydrolases"/>
    <property type="match status" value="1"/>
</dbReference>
<accession>A0ABR9ZXJ7</accession>
<organism evidence="5 6">
    <name type="scientific">Fusibacter ferrireducens</name>
    <dbReference type="NCBI Taxonomy" id="2785058"/>
    <lineage>
        <taxon>Bacteria</taxon>
        <taxon>Bacillati</taxon>
        <taxon>Bacillota</taxon>
        <taxon>Clostridia</taxon>
        <taxon>Eubacteriales</taxon>
        <taxon>Eubacteriales Family XII. Incertae Sedis</taxon>
        <taxon>Fusibacter</taxon>
    </lineage>
</organism>
<evidence type="ECO:0000313" key="5">
    <source>
        <dbReference type="EMBL" id="MBF4694590.1"/>
    </source>
</evidence>
<dbReference type="RefSeq" id="WP_194702820.1">
    <property type="nucleotide sequence ID" value="NZ_JADKNH010000009.1"/>
</dbReference>
<keyword evidence="6" id="KW-1185">Reference proteome</keyword>
<dbReference type="InterPro" id="IPR003439">
    <property type="entry name" value="ABC_transporter-like_ATP-bd"/>
</dbReference>
<dbReference type="SMART" id="SM00382">
    <property type="entry name" value="AAA"/>
    <property type="match status" value="1"/>
</dbReference>
<proteinExistence type="predicted"/>
<evidence type="ECO:0000256" key="1">
    <source>
        <dbReference type="ARBA" id="ARBA00022448"/>
    </source>
</evidence>
<sequence>MLKIENVSKDYGDGLIFESVSMQVKRSEILSVVGPSGSGKSTLLNIMSGILKATEGTLTSEAERLSYVFQEDRLLPWITLKENILFVRDDISDYDLTHLIDMLGLTGAENKYPAELSGGMRQRAAIARAFAYEPDLLLMDEPFKSIDYYLKSKIIEALIKVWKERTITIVFVTHDIDEAILMADRILVLGDKPTRIIKEISIEHPRAVSEREQLNIRKSIKECWEEI</sequence>
<dbReference type="Proteomes" id="UP000614200">
    <property type="component" value="Unassembled WGS sequence"/>
</dbReference>
<dbReference type="InterPro" id="IPR017871">
    <property type="entry name" value="ABC_transporter-like_CS"/>
</dbReference>